<accession>A0ABD5NJK9</accession>
<name>A0ABD5NJK9_9EURY</name>
<evidence type="ECO:0000256" key="1">
    <source>
        <dbReference type="SAM" id="Phobius"/>
    </source>
</evidence>
<keyword evidence="3" id="KW-1185">Reference proteome</keyword>
<evidence type="ECO:0000313" key="3">
    <source>
        <dbReference type="Proteomes" id="UP001595846"/>
    </source>
</evidence>
<dbReference type="AlphaFoldDB" id="A0ABD5NJK9"/>
<sequence>MPVDRHTFVEMVRTEPIESAMFTALPAVLAIVQLVNSALTELSYLVSVSFAVVLVGYAWLVTSYSVARFRRRRLDGLV</sequence>
<feature type="transmembrane region" description="Helical" evidence="1">
    <location>
        <begin position="20"/>
        <end position="39"/>
    </location>
</feature>
<keyword evidence="1" id="KW-0812">Transmembrane</keyword>
<keyword evidence="1" id="KW-1133">Transmembrane helix</keyword>
<dbReference type="EMBL" id="JBHSAQ010000001">
    <property type="protein sequence ID" value="MFC3957075.1"/>
    <property type="molecule type" value="Genomic_DNA"/>
</dbReference>
<proteinExistence type="predicted"/>
<evidence type="ECO:0000313" key="2">
    <source>
        <dbReference type="EMBL" id="MFC3957075.1"/>
    </source>
</evidence>
<gene>
    <name evidence="2" type="ORF">ACFOUR_01635</name>
</gene>
<feature type="transmembrane region" description="Helical" evidence="1">
    <location>
        <begin position="45"/>
        <end position="67"/>
    </location>
</feature>
<dbReference type="Proteomes" id="UP001595846">
    <property type="component" value="Unassembled WGS sequence"/>
</dbReference>
<protein>
    <submittedName>
        <fullName evidence="2">Uncharacterized protein</fullName>
    </submittedName>
</protein>
<keyword evidence="1" id="KW-0472">Membrane</keyword>
<organism evidence="2 3">
    <name type="scientific">Halovivax cerinus</name>
    <dbReference type="NCBI Taxonomy" id="1487865"/>
    <lineage>
        <taxon>Archaea</taxon>
        <taxon>Methanobacteriati</taxon>
        <taxon>Methanobacteriota</taxon>
        <taxon>Stenosarchaea group</taxon>
        <taxon>Halobacteria</taxon>
        <taxon>Halobacteriales</taxon>
        <taxon>Natrialbaceae</taxon>
        <taxon>Halovivax</taxon>
    </lineage>
</organism>
<dbReference type="GeneID" id="73904761"/>
<reference evidence="2 3" key="1">
    <citation type="journal article" date="2019" name="Int. J. Syst. Evol. Microbiol.">
        <title>The Global Catalogue of Microorganisms (GCM) 10K type strain sequencing project: providing services to taxonomists for standard genome sequencing and annotation.</title>
        <authorList>
            <consortium name="The Broad Institute Genomics Platform"/>
            <consortium name="The Broad Institute Genome Sequencing Center for Infectious Disease"/>
            <person name="Wu L."/>
            <person name="Ma J."/>
        </authorList>
    </citation>
    <scope>NUCLEOTIDE SEQUENCE [LARGE SCALE GENOMIC DNA]</scope>
    <source>
        <strain evidence="2 3">IBRC-M 10256</strain>
    </source>
</reference>
<comment type="caution">
    <text evidence="2">The sequence shown here is derived from an EMBL/GenBank/DDBJ whole genome shotgun (WGS) entry which is preliminary data.</text>
</comment>
<dbReference type="RefSeq" id="WP_256531994.1">
    <property type="nucleotide sequence ID" value="NZ_CP101824.1"/>
</dbReference>